<dbReference type="EMBL" id="BSXV01000635">
    <property type="protein sequence ID" value="GME89934.1"/>
    <property type="molecule type" value="Genomic_DNA"/>
</dbReference>
<comment type="caution">
    <text evidence="1">The sequence shown here is derived from an EMBL/GenBank/DDBJ whole genome shotgun (WGS) entry which is preliminary data.</text>
</comment>
<evidence type="ECO:0000313" key="2">
    <source>
        <dbReference type="Proteomes" id="UP001165101"/>
    </source>
</evidence>
<name>A0ACB5TLV3_CANBO</name>
<gene>
    <name evidence="1" type="ORF">Cboi01_000162300</name>
</gene>
<organism evidence="1 2">
    <name type="scientific">Candida boidinii</name>
    <name type="common">Yeast</name>
    <dbReference type="NCBI Taxonomy" id="5477"/>
    <lineage>
        <taxon>Eukaryota</taxon>
        <taxon>Fungi</taxon>
        <taxon>Dikarya</taxon>
        <taxon>Ascomycota</taxon>
        <taxon>Saccharomycotina</taxon>
        <taxon>Pichiomycetes</taxon>
        <taxon>Pichiales</taxon>
        <taxon>Pichiaceae</taxon>
        <taxon>Ogataea</taxon>
        <taxon>Ogataea/Candida clade</taxon>
    </lineage>
</organism>
<keyword evidence="2" id="KW-1185">Reference proteome</keyword>
<protein>
    <submittedName>
        <fullName evidence="1">Unnamed protein product</fullName>
    </submittedName>
</protein>
<sequence length="422" mass="48633">MEKKVQIDSKEAKDAEEKAAKELKEKMAKDARDAAKELKEKASREARELKAKELKEKKEKEAREKREREEQLKKMRRSQKLMEEKEEKLTAFQERYIKGATLVFEYHENTGARYYIPKDSIIELIEDEDEATANNTELDTNSGESKNKDLNESKTAPDSDNSVVKKEENDNIKVESEDTKMDITDVSIKDSSPTRENTPSATASPAPKKKKKFGFCELLISFVLVHNQEALDKFDKEEAIRKAEEEKTKVKEEEGEKEKADASKRPKKRRKTHKWGPSRRSTRSSSKNEEEDDKKDGDYVDVEDKNASLKIRPTPLYSTSTIKLYEIPVRFGELIRNSANDPEEVRQKMSQIFATGVRLNQQHIWHQLDGKKDELLAENLRFNLNRLDYLNGGGKLKGKALLKRVAERTGSEAEIVIKRPKN</sequence>
<reference evidence="1" key="1">
    <citation type="submission" date="2023-04" db="EMBL/GenBank/DDBJ databases">
        <title>Candida boidinii NBRC 1967.</title>
        <authorList>
            <person name="Ichikawa N."/>
            <person name="Sato H."/>
            <person name="Tonouchi N."/>
        </authorList>
    </citation>
    <scope>NUCLEOTIDE SEQUENCE</scope>
    <source>
        <strain evidence="1">NBRC 1967</strain>
    </source>
</reference>
<dbReference type="Proteomes" id="UP001165101">
    <property type="component" value="Unassembled WGS sequence"/>
</dbReference>
<proteinExistence type="predicted"/>
<evidence type="ECO:0000313" key="1">
    <source>
        <dbReference type="EMBL" id="GME89934.1"/>
    </source>
</evidence>
<accession>A0ACB5TLV3</accession>